<dbReference type="Proteomes" id="UP001596405">
    <property type="component" value="Unassembled WGS sequence"/>
</dbReference>
<comment type="caution">
    <text evidence="1">The sequence shown here is derived from an EMBL/GenBank/DDBJ whole genome shotgun (WGS) entry which is preliminary data.</text>
</comment>
<dbReference type="EMBL" id="JBHSYQ010000004">
    <property type="protein sequence ID" value="MFC6997931.1"/>
    <property type="molecule type" value="Genomic_DNA"/>
</dbReference>
<dbReference type="Pfam" id="PF15428">
    <property type="entry name" value="Imm26"/>
    <property type="match status" value="1"/>
</dbReference>
<dbReference type="RefSeq" id="WP_066625417.1">
    <property type="nucleotide sequence ID" value="NZ_JBHSYQ010000004.1"/>
</dbReference>
<protein>
    <submittedName>
        <fullName evidence="1">Imm26 family immunity protein</fullName>
    </submittedName>
</protein>
<sequence length="244" mass="27980">MMTKLDLKAFQIHLPDGDRKSFLIYGDFREYLGVRHQADAVKKIKKSIKDLTLKPQPTFYYEETVCGIQTKSPETIYKITQQLKRLDLNGGLDSLSEAYLEDLHKQLVSWKAPKPQKWKVGDIFSLELQDKSYAFGQIIGAHPTVALFDYKSEVDQISFKDLIDKQIVTILHVTSNSLSNWTWKIKENGELLVNKNTGPTGSDSYQVGQRSFSANALNSVANYHWFRTCNWTNENDLQELLAIK</sequence>
<evidence type="ECO:0000313" key="1">
    <source>
        <dbReference type="EMBL" id="MFC6997931.1"/>
    </source>
</evidence>
<gene>
    <name evidence="1" type="ORF">ACFQHR_09850</name>
</gene>
<evidence type="ECO:0000313" key="2">
    <source>
        <dbReference type="Proteomes" id="UP001596405"/>
    </source>
</evidence>
<organism evidence="1 2">
    <name type="scientific">Rufibacter roseus</name>
    <dbReference type="NCBI Taxonomy" id="1567108"/>
    <lineage>
        <taxon>Bacteria</taxon>
        <taxon>Pseudomonadati</taxon>
        <taxon>Bacteroidota</taxon>
        <taxon>Cytophagia</taxon>
        <taxon>Cytophagales</taxon>
        <taxon>Hymenobacteraceae</taxon>
        <taxon>Rufibacter</taxon>
    </lineage>
</organism>
<keyword evidence="2" id="KW-1185">Reference proteome</keyword>
<name>A0ABW2DNJ1_9BACT</name>
<proteinExistence type="predicted"/>
<accession>A0ABW2DNJ1</accession>
<reference evidence="2" key="1">
    <citation type="journal article" date="2019" name="Int. J. Syst. Evol. Microbiol.">
        <title>The Global Catalogue of Microorganisms (GCM) 10K type strain sequencing project: providing services to taxonomists for standard genome sequencing and annotation.</title>
        <authorList>
            <consortium name="The Broad Institute Genomics Platform"/>
            <consortium name="The Broad Institute Genome Sequencing Center for Infectious Disease"/>
            <person name="Wu L."/>
            <person name="Ma J."/>
        </authorList>
    </citation>
    <scope>NUCLEOTIDE SEQUENCE [LARGE SCALE GENOMIC DNA]</scope>
    <source>
        <strain evidence="2">CGMCC 4.7393</strain>
    </source>
</reference>
<dbReference type="InterPro" id="IPR029278">
    <property type="entry name" value="Imm26"/>
</dbReference>